<comment type="caution">
    <text evidence="1">The sequence shown here is derived from an EMBL/GenBank/DDBJ whole genome shotgun (WGS) entry which is preliminary data.</text>
</comment>
<reference evidence="1 2" key="1">
    <citation type="submission" date="2016-02" db="EMBL/GenBank/DDBJ databases">
        <title>Band-tailed pigeon sequencing and assembly.</title>
        <authorList>
            <person name="Soares A.E."/>
            <person name="Novak B.J."/>
            <person name="Rice E.S."/>
            <person name="O'Connell B."/>
            <person name="Chang D."/>
            <person name="Weber S."/>
            <person name="Shapiro B."/>
        </authorList>
    </citation>
    <scope>NUCLEOTIDE SEQUENCE [LARGE SCALE GENOMIC DNA]</scope>
    <source>
        <strain evidence="1">BTP2013</strain>
        <tissue evidence="1">Blood</tissue>
    </source>
</reference>
<dbReference type="AlphaFoldDB" id="A0A1V4K9B2"/>
<evidence type="ECO:0000313" key="1">
    <source>
        <dbReference type="EMBL" id="OPJ81050.1"/>
    </source>
</evidence>
<keyword evidence="2" id="KW-1185">Reference proteome</keyword>
<dbReference type="Proteomes" id="UP000190648">
    <property type="component" value="Unassembled WGS sequence"/>
</dbReference>
<name>A0A1V4K9B2_PATFA</name>
<protein>
    <submittedName>
        <fullName evidence="1">Uncharacterized protein</fullName>
    </submittedName>
</protein>
<dbReference type="OrthoDB" id="9397689at2759"/>
<sequence length="78" mass="8643">MTSSSRHHRREPHCRLRLSRSISAGSGRFPLEKRGCSQHAVPLDLSVITNHILCTGHLASIPVSSCFSEGYNLTLSWV</sequence>
<accession>A0A1V4K9B2</accession>
<evidence type="ECO:0000313" key="2">
    <source>
        <dbReference type="Proteomes" id="UP000190648"/>
    </source>
</evidence>
<dbReference type="EMBL" id="LSYS01004095">
    <property type="protein sequence ID" value="OPJ81050.1"/>
    <property type="molecule type" value="Genomic_DNA"/>
</dbReference>
<gene>
    <name evidence="1" type="ORF">AV530_002830</name>
</gene>
<organism evidence="1 2">
    <name type="scientific">Patagioenas fasciata monilis</name>
    <dbReference type="NCBI Taxonomy" id="372326"/>
    <lineage>
        <taxon>Eukaryota</taxon>
        <taxon>Metazoa</taxon>
        <taxon>Chordata</taxon>
        <taxon>Craniata</taxon>
        <taxon>Vertebrata</taxon>
        <taxon>Euteleostomi</taxon>
        <taxon>Archelosauria</taxon>
        <taxon>Archosauria</taxon>
        <taxon>Dinosauria</taxon>
        <taxon>Saurischia</taxon>
        <taxon>Theropoda</taxon>
        <taxon>Coelurosauria</taxon>
        <taxon>Aves</taxon>
        <taxon>Neognathae</taxon>
        <taxon>Neoaves</taxon>
        <taxon>Columbimorphae</taxon>
        <taxon>Columbiformes</taxon>
        <taxon>Columbidae</taxon>
        <taxon>Patagioenas</taxon>
    </lineage>
</organism>
<proteinExistence type="predicted"/>